<dbReference type="Gene3D" id="1.20.930.10">
    <property type="entry name" value="Conserved domain common to transcription factors TFIIS, elongin A, CRSP70"/>
    <property type="match status" value="1"/>
</dbReference>
<keyword evidence="7" id="KW-1185">Reference proteome</keyword>
<dbReference type="AlphaFoldDB" id="A0A8S1CWG9"/>
<dbReference type="PROSITE" id="PS51319">
    <property type="entry name" value="TFIIS_N"/>
    <property type="match status" value="1"/>
</dbReference>
<dbReference type="PANTHER" id="PTHR15141">
    <property type="entry name" value="TRANSCRIPTION ELONGATION FACTOR B POLYPEPTIDE 3"/>
    <property type="match status" value="1"/>
</dbReference>
<evidence type="ECO:0000256" key="4">
    <source>
        <dbReference type="SAM" id="MobiDB-lite"/>
    </source>
</evidence>
<comment type="caution">
    <text evidence="6">The sequence shown here is derived from an EMBL/GenBank/DDBJ whole genome shotgun (WGS) entry which is preliminary data.</text>
</comment>
<evidence type="ECO:0000256" key="3">
    <source>
        <dbReference type="PROSITE-ProRule" id="PRU00649"/>
    </source>
</evidence>
<reference evidence="6 7" key="1">
    <citation type="submission" date="2020-04" db="EMBL/GenBank/DDBJ databases">
        <authorList>
            <person name="Alioto T."/>
            <person name="Alioto T."/>
            <person name="Gomez Garrido J."/>
        </authorList>
    </citation>
    <scope>NUCLEOTIDE SEQUENCE [LARGE SCALE GENOMIC DNA]</scope>
</reference>
<evidence type="ECO:0000313" key="6">
    <source>
        <dbReference type="EMBL" id="CAB3375760.1"/>
    </source>
</evidence>
<feature type="compositionally biased region" description="Polar residues" evidence="4">
    <location>
        <begin position="323"/>
        <end position="332"/>
    </location>
</feature>
<dbReference type="Gene3D" id="6.10.250.3180">
    <property type="match status" value="1"/>
</dbReference>
<dbReference type="PANTHER" id="PTHR15141:SF76">
    <property type="entry name" value="TRANSCRIPTION ELONGATION FACTOR B POLYPEPTIDE 3"/>
    <property type="match status" value="1"/>
</dbReference>
<name>A0A8S1CWG9_9INSE</name>
<feature type="compositionally biased region" description="Basic residues" evidence="4">
    <location>
        <begin position="350"/>
        <end position="360"/>
    </location>
</feature>
<organism evidence="6 7">
    <name type="scientific">Cloeon dipterum</name>
    <dbReference type="NCBI Taxonomy" id="197152"/>
    <lineage>
        <taxon>Eukaryota</taxon>
        <taxon>Metazoa</taxon>
        <taxon>Ecdysozoa</taxon>
        <taxon>Arthropoda</taxon>
        <taxon>Hexapoda</taxon>
        <taxon>Insecta</taxon>
        <taxon>Pterygota</taxon>
        <taxon>Palaeoptera</taxon>
        <taxon>Ephemeroptera</taxon>
        <taxon>Pisciforma</taxon>
        <taxon>Baetidae</taxon>
        <taxon>Cloeon</taxon>
    </lineage>
</organism>
<feature type="compositionally biased region" description="Low complexity" evidence="4">
    <location>
        <begin position="364"/>
        <end position="381"/>
    </location>
</feature>
<evidence type="ECO:0000256" key="2">
    <source>
        <dbReference type="ARBA" id="ARBA00023242"/>
    </source>
</evidence>
<evidence type="ECO:0000313" key="7">
    <source>
        <dbReference type="Proteomes" id="UP000494165"/>
    </source>
</evidence>
<feature type="region of interest" description="Disordered" evidence="4">
    <location>
        <begin position="582"/>
        <end position="657"/>
    </location>
</feature>
<feature type="compositionally biased region" description="Acidic residues" evidence="4">
    <location>
        <begin position="210"/>
        <end position="219"/>
    </location>
</feature>
<dbReference type="InterPro" id="IPR035441">
    <property type="entry name" value="TFIIS/LEDGF_dom_sf"/>
</dbReference>
<sequence>MSVISFIEHYQRSIKKNEDDESRLLHCLEKLSNLTVKVSDLEATGIGRTVNSLRKKPGKVGDTARGLVTSWMKLVENTANEDHSGEEKETIEHNGYAEMTSGDKEMSSPENCSEKYNNGLGETVKVKEEKSKSRHSHKDKKAVKEEPGTRHSRSDRKGEESKGHESRHSNHHHKRSDSSHKSRSKDHKDSDSRSKSKRSHEETKIKTELEESDTYDPSDFEGLKIKEERLSPAEVCKYDPEVPAKVKKEKESSHKDKKEKRKAEESKSKHKGESSSKKPKLETERSSSERKERHDKHSKSSTTKSKSSEKIKKEVKKEKIDSPETNTMNGNAGPSFEEALGNLDSAPPLKKSKDKKKSKKDKTSSSSSSKTSSSTKNSNSSFLPLPLPRTEDLASLLDQPTLTYKPLPSIPQKSSKSQLSDSNMFSFSDVIKNKNQRTKVYSGTKSALTGVPTLLEICQKVLLENIDAIEHVGSAPFEVLEPVFSKANASQLLRIQHHNDHFYEELDDLWRTLVETEFKSAIKQEDECWCDVYERSMIERNTKMSELAAKIKANTEARQAPQRKTMLAFEHSLAKPPRTIRKQQIKNGTANGSLPRNVARPTYSEPGPSGLSSSKESTLARTVGLLREGPSTAIKSKKRPAPLMQKTLQLMKSSYRR</sequence>
<feature type="compositionally biased region" description="Basic and acidic residues" evidence="4">
    <location>
        <begin position="155"/>
        <end position="168"/>
    </location>
</feature>
<accession>A0A8S1CWG9</accession>
<dbReference type="InterPro" id="IPR017923">
    <property type="entry name" value="TFIIS_N"/>
</dbReference>
<dbReference type="InterPro" id="IPR003617">
    <property type="entry name" value="TFIIS/CRSP70_N_sub"/>
</dbReference>
<dbReference type="Pfam" id="PF06881">
    <property type="entry name" value="Elongin_A"/>
    <property type="match status" value="1"/>
</dbReference>
<dbReference type="EMBL" id="CADEPI010000118">
    <property type="protein sequence ID" value="CAB3375760.1"/>
    <property type="molecule type" value="Genomic_DNA"/>
</dbReference>
<feature type="compositionally biased region" description="Basic and acidic residues" evidence="4">
    <location>
        <begin position="176"/>
        <end position="209"/>
    </location>
</feature>
<dbReference type="Pfam" id="PF08711">
    <property type="entry name" value="Med26"/>
    <property type="match status" value="1"/>
</dbReference>
<dbReference type="SUPFAM" id="SSF47676">
    <property type="entry name" value="Conserved domain common to transcription factors TFIIS, elongin A, CRSP70"/>
    <property type="match status" value="1"/>
</dbReference>
<dbReference type="Proteomes" id="UP000494165">
    <property type="component" value="Unassembled WGS sequence"/>
</dbReference>
<feature type="compositionally biased region" description="Polar residues" evidence="4">
    <location>
        <begin position="646"/>
        <end position="657"/>
    </location>
</feature>
<evidence type="ECO:0000259" key="5">
    <source>
        <dbReference type="PROSITE" id="PS51319"/>
    </source>
</evidence>
<keyword evidence="2 3" id="KW-0539">Nucleus</keyword>
<gene>
    <name evidence="6" type="ORF">CLODIP_2_CD03831</name>
</gene>
<dbReference type="GO" id="GO:0006368">
    <property type="term" value="P:transcription elongation by RNA polymerase II"/>
    <property type="evidence" value="ECO:0007669"/>
    <property type="project" value="InterPro"/>
</dbReference>
<dbReference type="InterPro" id="IPR010684">
    <property type="entry name" value="RNA_pol_II_trans_fac_SIII_A"/>
</dbReference>
<feature type="compositionally biased region" description="Polar residues" evidence="4">
    <location>
        <begin position="585"/>
        <end position="594"/>
    </location>
</feature>
<comment type="subcellular location">
    <subcellularLocation>
        <location evidence="1 3">Nucleus</location>
    </subcellularLocation>
</comment>
<dbReference type="GO" id="GO:0070449">
    <property type="term" value="C:elongin complex"/>
    <property type="evidence" value="ECO:0007669"/>
    <property type="project" value="InterPro"/>
</dbReference>
<feature type="domain" description="TFIIS N-terminal" evidence="5">
    <location>
        <begin position="1"/>
        <end position="78"/>
    </location>
</feature>
<feature type="compositionally biased region" description="Basic and acidic residues" evidence="4">
    <location>
        <begin position="306"/>
        <end position="322"/>
    </location>
</feature>
<evidence type="ECO:0000256" key="1">
    <source>
        <dbReference type="ARBA" id="ARBA00004123"/>
    </source>
</evidence>
<dbReference type="InterPro" id="IPR051870">
    <property type="entry name" value="Elongin-A_domain"/>
</dbReference>
<feature type="compositionally biased region" description="Basic residues" evidence="4">
    <location>
        <begin position="132"/>
        <end position="141"/>
    </location>
</feature>
<feature type="compositionally biased region" description="Polar residues" evidence="4">
    <location>
        <begin position="610"/>
        <end position="620"/>
    </location>
</feature>
<dbReference type="OrthoDB" id="21513at2759"/>
<protein>
    <recommendedName>
        <fullName evidence="5">TFIIS N-terminal domain-containing protein</fullName>
    </recommendedName>
</protein>
<feature type="region of interest" description="Disordered" evidence="4">
    <location>
        <begin position="99"/>
        <end position="387"/>
    </location>
</feature>
<feature type="compositionally biased region" description="Basic and acidic residues" evidence="4">
    <location>
        <begin position="221"/>
        <end position="292"/>
    </location>
</feature>
<proteinExistence type="predicted"/>
<dbReference type="SMART" id="SM00509">
    <property type="entry name" value="TFS2N"/>
    <property type="match status" value="1"/>
</dbReference>